<dbReference type="AlphaFoldDB" id="A0A5N6D7R4"/>
<keyword evidence="2" id="KW-1185">Reference proteome</keyword>
<evidence type="ECO:0000313" key="1">
    <source>
        <dbReference type="EMBL" id="KAB8200110.1"/>
    </source>
</evidence>
<evidence type="ECO:0000313" key="2">
    <source>
        <dbReference type="Proteomes" id="UP000326532"/>
    </source>
</evidence>
<reference evidence="1 2" key="1">
    <citation type="submission" date="2019-04" db="EMBL/GenBank/DDBJ databases">
        <title>Fungal friends and foes A comparative genomics study of 23 Aspergillus species from section Flavi.</title>
        <authorList>
            <consortium name="DOE Joint Genome Institute"/>
            <person name="Kjaerbolling I."/>
            <person name="Vesth T.C."/>
            <person name="Frisvad J.C."/>
            <person name="Nybo J.L."/>
            <person name="Theobald S."/>
            <person name="Kildgaard S."/>
            <person name="Petersen T.I."/>
            <person name="Kuo A."/>
            <person name="Sato A."/>
            <person name="Lyhne E.K."/>
            <person name="Kogle M.E."/>
            <person name="Wiebenga A."/>
            <person name="Kun R.S."/>
            <person name="Lubbers R.J."/>
            <person name="Makela M.R."/>
            <person name="Barry K."/>
            <person name="Chovatia M."/>
            <person name="Clum A."/>
            <person name="Daum C."/>
            <person name="Haridas S."/>
            <person name="He G."/>
            <person name="LaButti K."/>
            <person name="Lipzen A."/>
            <person name="Mondo S."/>
            <person name="Pangilinan J."/>
            <person name="Riley R."/>
            <person name="Salamov A."/>
            <person name="Simmons B.A."/>
            <person name="Magnuson J.K."/>
            <person name="Henrissat B."/>
            <person name="Mortensen U.H."/>
            <person name="Larsen T.O."/>
            <person name="De vries R.P."/>
            <person name="Grigoriev I.V."/>
            <person name="Machida M."/>
            <person name="Baker S.E."/>
            <person name="Andersen M.R."/>
        </authorList>
    </citation>
    <scope>NUCLEOTIDE SEQUENCE [LARGE SCALE GENOMIC DNA]</scope>
    <source>
        <strain evidence="1 2">CBS 117618</strain>
    </source>
</reference>
<name>A0A5N6D7R4_ASPPA</name>
<gene>
    <name evidence="1" type="ORF">BDV34DRAFT_230561</name>
</gene>
<dbReference type="Proteomes" id="UP000326532">
    <property type="component" value="Unassembled WGS sequence"/>
</dbReference>
<sequence length="57" mass="6566">MAVMYNNLVATDDTVLYCELLPILRIMLTQLWNPRFIHHMVSSVLIFFTHGTESPGD</sequence>
<organism evidence="1 2">
    <name type="scientific">Aspergillus parasiticus</name>
    <dbReference type="NCBI Taxonomy" id="5067"/>
    <lineage>
        <taxon>Eukaryota</taxon>
        <taxon>Fungi</taxon>
        <taxon>Dikarya</taxon>
        <taxon>Ascomycota</taxon>
        <taxon>Pezizomycotina</taxon>
        <taxon>Eurotiomycetes</taxon>
        <taxon>Eurotiomycetidae</taxon>
        <taxon>Eurotiales</taxon>
        <taxon>Aspergillaceae</taxon>
        <taxon>Aspergillus</taxon>
        <taxon>Aspergillus subgen. Circumdati</taxon>
    </lineage>
</organism>
<protein>
    <submittedName>
        <fullName evidence="1">Uncharacterized protein</fullName>
    </submittedName>
</protein>
<dbReference type="EMBL" id="ML735052">
    <property type="protein sequence ID" value="KAB8200110.1"/>
    <property type="molecule type" value="Genomic_DNA"/>
</dbReference>
<accession>A0A5N6D7R4</accession>
<proteinExistence type="predicted"/>
<dbReference type="VEuPathDB" id="FungiDB:BDV34DRAFT_230561"/>